<gene>
    <name evidence="1" type="ORF">S01H1_24608</name>
</gene>
<comment type="caution">
    <text evidence="1">The sequence shown here is derived from an EMBL/GenBank/DDBJ whole genome shotgun (WGS) entry which is preliminary data.</text>
</comment>
<accession>X0UCE2</accession>
<dbReference type="AlphaFoldDB" id="X0UCE2"/>
<organism evidence="1">
    <name type="scientific">marine sediment metagenome</name>
    <dbReference type="NCBI Taxonomy" id="412755"/>
    <lineage>
        <taxon>unclassified sequences</taxon>
        <taxon>metagenomes</taxon>
        <taxon>ecological metagenomes</taxon>
    </lineage>
</organism>
<protein>
    <submittedName>
        <fullName evidence="1">Uncharacterized protein</fullName>
    </submittedName>
</protein>
<evidence type="ECO:0000313" key="1">
    <source>
        <dbReference type="EMBL" id="GAF96966.1"/>
    </source>
</evidence>
<dbReference type="EMBL" id="BARS01014801">
    <property type="protein sequence ID" value="GAF96966.1"/>
    <property type="molecule type" value="Genomic_DNA"/>
</dbReference>
<sequence>MSDRIKSVTREGFETVTEARADAQRFIDIGGKVAEGGERADGLFGWSGTVRVEDTHTSVEGDFFCGRCAGTGQFITYVENGKPRGPGGECFRCNGKGFHNNADRRRNWGYDMHAFAREARRMMGSA</sequence>
<name>X0UCE2_9ZZZZ</name>
<reference evidence="1" key="1">
    <citation type="journal article" date="2014" name="Front. Microbiol.">
        <title>High frequency of phylogenetically diverse reductive dehalogenase-homologous genes in deep subseafloor sedimentary metagenomes.</title>
        <authorList>
            <person name="Kawai M."/>
            <person name="Futagami T."/>
            <person name="Toyoda A."/>
            <person name="Takaki Y."/>
            <person name="Nishi S."/>
            <person name="Hori S."/>
            <person name="Arai W."/>
            <person name="Tsubouchi T."/>
            <person name="Morono Y."/>
            <person name="Uchiyama I."/>
            <person name="Ito T."/>
            <person name="Fujiyama A."/>
            <person name="Inagaki F."/>
            <person name="Takami H."/>
        </authorList>
    </citation>
    <scope>NUCLEOTIDE SEQUENCE</scope>
    <source>
        <strain evidence="1">Expedition CK06-06</strain>
    </source>
</reference>
<proteinExistence type="predicted"/>